<reference evidence="2" key="1">
    <citation type="submission" date="2015-09" db="EMBL/GenBank/DDBJ databases">
        <title>Whole genome sequence of Pseudomonas fluorescens FW300-N2E3.</title>
        <authorList>
            <person name="Ray J."/>
            <person name="Melnyk R."/>
            <person name="Deutschbauer A."/>
        </authorList>
    </citation>
    <scope>NUCLEOTIDE SEQUENCE [LARGE SCALE GENOMIC DNA]</scope>
    <source>
        <strain evidence="2">FW300-N2E3</strain>
    </source>
</reference>
<name>A0A0N9W7A0_PSEFL</name>
<evidence type="ECO:0000313" key="1">
    <source>
        <dbReference type="EMBL" id="ALI00088.1"/>
    </source>
</evidence>
<gene>
    <name evidence="1" type="ORF">AO353_03155</name>
</gene>
<dbReference type="RefSeq" id="WP_054593643.1">
    <property type="nucleotide sequence ID" value="NZ_CP012830.1"/>
</dbReference>
<dbReference type="AlphaFoldDB" id="A0A0N9W7A0"/>
<dbReference type="Proteomes" id="UP000066487">
    <property type="component" value="Chromosome"/>
</dbReference>
<sequence>MSLSLSKLQIESMTPEPGYDGQVTVPSAGAGLCAQVEGDQGYHAEDILLVYLNDKRVFIHTVTKVEEQNGISFFIEKAYVIPGDATVKYTIINDQTGIPSDSLVLLLKVIPEEETEVVLASQR</sequence>
<organism evidence="1 2">
    <name type="scientific">Pseudomonas fluorescens</name>
    <dbReference type="NCBI Taxonomy" id="294"/>
    <lineage>
        <taxon>Bacteria</taxon>
        <taxon>Pseudomonadati</taxon>
        <taxon>Pseudomonadota</taxon>
        <taxon>Gammaproteobacteria</taxon>
        <taxon>Pseudomonadales</taxon>
        <taxon>Pseudomonadaceae</taxon>
        <taxon>Pseudomonas</taxon>
    </lineage>
</organism>
<protein>
    <submittedName>
        <fullName evidence="1">Uncharacterized protein</fullName>
    </submittedName>
</protein>
<reference evidence="1 2" key="2">
    <citation type="journal article" date="2018" name="Nature">
        <title>Mutant phenotypes for thousands of bacterial genes of unknown function.</title>
        <authorList>
            <person name="Price M.N."/>
            <person name="Wetmore K.M."/>
            <person name="Waters R.J."/>
            <person name="Callaghan M."/>
            <person name="Ray J."/>
            <person name="Liu H."/>
            <person name="Kuehl J.V."/>
            <person name="Melnyk R.A."/>
            <person name="Lamson J.S."/>
            <person name="Suh Y."/>
            <person name="Carlson H.K."/>
            <person name="Esquivel Z."/>
            <person name="Sadeeshkumar H."/>
            <person name="Chakraborty R."/>
            <person name="Zane G.M."/>
            <person name="Rubin B.E."/>
            <person name="Wall J.D."/>
            <person name="Visel A."/>
            <person name="Bristow J."/>
            <person name="Blow M.J."/>
            <person name="Arkin A.P."/>
            <person name="Deutschbauer A.M."/>
        </authorList>
    </citation>
    <scope>NUCLEOTIDE SEQUENCE [LARGE SCALE GENOMIC DNA]</scope>
    <source>
        <strain evidence="1 2">FW300-N2E3</strain>
    </source>
</reference>
<evidence type="ECO:0000313" key="2">
    <source>
        <dbReference type="Proteomes" id="UP000066487"/>
    </source>
</evidence>
<dbReference type="EMBL" id="CP012830">
    <property type="protein sequence ID" value="ALI00088.1"/>
    <property type="molecule type" value="Genomic_DNA"/>
</dbReference>
<proteinExistence type="predicted"/>
<accession>A0A0N9W7A0</accession>